<dbReference type="OrthoDB" id="4008250at2"/>
<dbReference type="InterPro" id="IPR003593">
    <property type="entry name" value="AAA+_ATPase"/>
</dbReference>
<dbReference type="Gene3D" id="3.40.50.300">
    <property type="entry name" value="P-loop containing nucleotide triphosphate hydrolases"/>
    <property type="match status" value="2"/>
</dbReference>
<evidence type="ECO:0000256" key="2">
    <source>
        <dbReference type="ARBA" id="ARBA00005417"/>
    </source>
</evidence>
<dbReference type="GO" id="GO:0005524">
    <property type="term" value="F:ATP binding"/>
    <property type="evidence" value="ECO:0007669"/>
    <property type="project" value="UniProtKB-KW"/>
</dbReference>
<comment type="subcellular location">
    <subcellularLocation>
        <location evidence="1">Cell membrane</location>
        <topology evidence="1">Peripheral membrane protein</topology>
    </subcellularLocation>
</comment>
<feature type="compositionally biased region" description="Low complexity" evidence="8">
    <location>
        <begin position="273"/>
        <end position="285"/>
    </location>
</feature>
<evidence type="ECO:0000256" key="8">
    <source>
        <dbReference type="SAM" id="MobiDB-lite"/>
    </source>
</evidence>
<feature type="domain" description="ABC transporter" evidence="9">
    <location>
        <begin position="301"/>
        <end position="542"/>
    </location>
</feature>
<proteinExistence type="inferred from homology"/>
<keyword evidence="3" id="KW-0813">Transport</keyword>
<feature type="region of interest" description="Disordered" evidence="8">
    <location>
        <begin position="266"/>
        <end position="294"/>
    </location>
</feature>
<sequence>MSAEPLLRATDLTVTFASSGKGAQGLDLDLHAGEVLALVGESGSGKTVSALALLGLTAPGAQVSGTVTLAGQAGNLLTGPADHWRDIRGRRIAAVFQDPVRSLSPYLSVYTHLRLALRRPKWRERAATTAAARALLARVGLGADGQVDRILAARPHELSGGQAQRVAIALALAGQPEILIADEPTTALDVTVQAGILRLLTELAEQGMAVLLITHDLGVVAQTAHSVAVMDNGQLVERGPVQQILTRPTHPRTQALIAAVPRLERAGGGAGSGAPSAGDQPAAAPNEPGDAAQSSNALVTIDQATVTYRPAGQRPVQALTGVNLRLAPGQVLGVVGESGSGKSTLAHLVTGFLRPTSGQVRVEGRDPASGRARRAHLGRAIGIIGQDPASALNPRHTIAENLALPLRIHTQLTAAQRRERLAAALTEVGLAETFLARYPHELSGGQRQRVATARALLLSPRLVVADEPTSALDVTAQASIIATLRRLQATHGFAMLIISHDLAVIEKLATDIVVMRDGEIVEQGAAAEVLGAPQHPYTRQLLAAVPTLP</sequence>
<dbReference type="PROSITE" id="PS00211">
    <property type="entry name" value="ABC_TRANSPORTER_1"/>
    <property type="match status" value="1"/>
</dbReference>
<dbReference type="GO" id="GO:0005886">
    <property type="term" value="C:plasma membrane"/>
    <property type="evidence" value="ECO:0007669"/>
    <property type="project" value="UniProtKB-SubCell"/>
</dbReference>
<dbReference type="InterPro" id="IPR050388">
    <property type="entry name" value="ABC_Ni/Peptide_Import"/>
</dbReference>
<dbReference type="InterPro" id="IPR017871">
    <property type="entry name" value="ABC_transporter-like_CS"/>
</dbReference>
<dbReference type="EMBL" id="MQVS01000007">
    <property type="protein sequence ID" value="OKL51370.1"/>
    <property type="molecule type" value="Genomic_DNA"/>
</dbReference>
<dbReference type="PANTHER" id="PTHR43297">
    <property type="entry name" value="OLIGOPEPTIDE TRANSPORT ATP-BINDING PROTEIN APPD"/>
    <property type="match status" value="1"/>
</dbReference>
<evidence type="ECO:0000256" key="1">
    <source>
        <dbReference type="ARBA" id="ARBA00004202"/>
    </source>
</evidence>
<evidence type="ECO:0000313" key="10">
    <source>
        <dbReference type="EMBL" id="OKL51370.1"/>
    </source>
</evidence>
<evidence type="ECO:0000256" key="3">
    <source>
        <dbReference type="ARBA" id="ARBA00022448"/>
    </source>
</evidence>
<dbReference type="SUPFAM" id="SSF52540">
    <property type="entry name" value="P-loop containing nucleoside triphosphate hydrolases"/>
    <property type="match status" value="2"/>
</dbReference>
<evidence type="ECO:0000313" key="11">
    <source>
        <dbReference type="Proteomes" id="UP000185612"/>
    </source>
</evidence>
<dbReference type="InterPro" id="IPR003439">
    <property type="entry name" value="ABC_transporter-like_ATP-bd"/>
</dbReference>
<gene>
    <name evidence="10" type="ORF">BSZ40_07290</name>
</gene>
<dbReference type="NCBIfam" id="NF008453">
    <property type="entry name" value="PRK11308.1"/>
    <property type="match status" value="2"/>
</dbReference>
<keyword evidence="7" id="KW-0472">Membrane</keyword>
<dbReference type="PANTHER" id="PTHR43297:SF2">
    <property type="entry name" value="DIPEPTIDE TRANSPORT ATP-BINDING PROTEIN DPPD"/>
    <property type="match status" value="1"/>
</dbReference>
<dbReference type="STRING" id="52770.BSZ40_07290"/>
<organism evidence="10 11">
    <name type="scientific">Buchananella hordeovulneris</name>
    <dbReference type="NCBI Taxonomy" id="52770"/>
    <lineage>
        <taxon>Bacteria</taxon>
        <taxon>Bacillati</taxon>
        <taxon>Actinomycetota</taxon>
        <taxon>Actinomycetes</taxon>
        <taxon>Actinomycetales</taxon>
        <taxon>Actinomycetaceae</taxon>
        <taxon>Buchananella</taxon>
    </lineage>
</organism>
<dbReference type="CDD" id="cd03257">
    <property type="entry name" value="ABC_NikE_OppD_transporters"/>
    <property type="match status" value="2"/>
</dbReference>
<evidence type="ECO:0000256" key="4">
    <source>
        <dbReference type="ARBA" id="ARBA00022475"/>
    </source>
</evidence>
<dbReference type="AlphaFoldDB" id="A0A1Q5PVC7"/>
<keyword evidence="11" id="KW-1185">Reference proteome</keyword>
<dbReference type="PROSITE" id="PS50893">
    <property type="entry name" value="ABC_TRANSPORTER_2"/>
    <property type="match status" value="2"/>
</dbReference>
<dbReference type="RefSeq" id="WP_073824714.1">
    <property type="nucleotide sequence ID" value="NZ_MQVS01000007.1"/>
</dbReference>
<dbReference type="InterPro" id="IPR027417">
    <property type="entry name" value="P-loop_NTPase"/>
</dbReference>
<accession>A0A1Q5PVC7</accession>
<dbReference type="GO" id="GO:0016887">
    <property type="term" value="F:ATP hydrolysis activity"/>
    <property type="evidence" value="ECO:0007669"/>
    <property type="project" value="InterPro"/>
</dbReference>
<comment type="caution">
    <text evidence="10">The sequence shown here is derived from an EMBL/GenBank/DDBJ whole genome shotgun (WGS) entry which is preliminary data.</text>
</comment>
<evidence type="ECO:0000259" key="9">
    <source>
        <dbReference type="PROSITE" id="PS50893"/>
    </source>
</evidence>
<evidence type="ECO:0000256" key="5">
    <source>
        <dbReference type="ARBA" id="ARBA00022741"/>
    </source>
</evidence>
<keyword evidence="5" id="KW-0547">Nucleotide-binding</keyword>
<keyword evidence="4" id="KW-1003">Cell membrane</keyword>
<evidence type="ECO:0000256" key="6">
    <source>
        <dbReference type="ARBA" id="ARBA00022840"/>
    </source>
</evidence>
<dbReference type="GO" id="GO:0015833">
    <property type="term" value="P:peptide transport"/>
    <property type="evidence" value="ECO:0007669"/>
    <property type="project" value="InterPro"/>
</dbReference>
<feature type="domain" description="ABC transporter" evidence="9">
    <location>
        <begin position="7"/>
        <end position="257"/>
    </location>
</feature>
<name>A0A1Q5PVC7_9ACTO</name>
<keyword evidence="6" id="KW-0067">ATP-binding</keyword>
<comment type="similarity">
    <text evidence="2">Belongs to the ABC transporter superfamily.</text>
</comment>
<protein>
    <recommendedName>
        <fullName evidence="9">ABC transporter domain-containing protein</fullName>
    </recommendedName>
</protein>
<dbReference type="InterPro" id="IPR013563">
    <property type="entry name" value="Oligopep_ABC_C"/>
</dbReference>
<dbReference type="InParanoid" id="A0A1Q5PVC7"/>
<dbReference type="Proteomes" id="UP000185612">
    <property type="component" value="Unassembled WGS sequence"/>
</dbReference>
<evidence type="ECO:0000256" key="7">
    <source>
        <dbReference type="ARBA" id="ARBA00023136"/>
    </source>
</evidence>
<dbReference type="Pfam" id="PF00005">
    <property type="entry name" value="ABC_tran"/>
    <property type="match status" value="2"/>
</dbReference>
<reference evidence="11" key="1">
    <citation type="submission" date="2016-12" db="EMBL/GenBank/DDBJ databases">
        <authorList>
            <person name="Meng X."/>
        </authorList>
    </citation>
    <scope>NUCLEOTIDE SEQUENCE [LARGE SCALE GENOMIC DNA]</scope>
    <source>
        <strain evidence="11">DSM 20732</strain>
    </source>
</reference>
<dbReference type="SMART" id="SM00382">
    <property type="entry name" value="AAA"/>
    <property type="match status" value="2"/>
</dbReference>
<dbReference type="Pfam" id="PF08352">
    <property type="entry name" value="oligo_HPY"/>
    <property type="match status" value="2"/>
</dbReference>